<dbReference type="EMBL" id="MN740003">
    <property type="protein sequence ID" value="QHT82735.1"/>
    <property type="molecule type" value="Genomic_DNA"/>
</dbReference>
<evidence type="ECO:0000313" key="1">
    <source>
        <dbReference type="EMBL" id="QHT82735.1"/>
    </source>
</evidence>
<name>A0A6C0HRI7_9ZZZZ</name>
<dbReference type="InterPro" id="IPR001646">
    <property type="entry name" value="5peptide_repeat"/>
</dbReference>
<reference evidence="1" key="1">
    <citation type="journal article" date="2020" name="Nature">
        <title>Giant virus diversity and host interactions through global metagenomics.</title>
        <authorList>
            <person name="Schulz F."/>
            <person name="Roux S."/>
            <person name="Paez-Espino D."/>
            <person name="Jungbluth S."/>
            <person name="Walsh D.A."/>
            <person name="Denef V.J."/>
            <person name="McMahon K.D."/>
            <person name="Konstantinidis K.T."/>
            <person name="Eloe-Fadrosh E.A."/>
            <person name="Kyrpides N.C."/>
            <person name="Woyke T."/>
        </authorList>
    </citation>
    <scope>NUCLEOTIDE SEQUENCE</scope>
    <source>
        <strain evidence="1">GVMAG-M-3300023184-165</strain>
    </source>
</reference>
<protein>
    <recommendedName>
        <fullName evidence="2">Pentapeptide repeat-containing protein</fullName>
    </recommendedName>
</protein>
<dbReference type="PANTHER" id="PTHR14136:SF17">
    <property type="entry name" value="BTB_POZ DOMAIN-CONTAINING PROTEIN KCTD9"/>
    <property type="match status" value="1"/>
</dbReference>
<evidence type="ECO:0008006" key="2">
    <source>
        <dbReference type="Google" id="ProtNLM"/>
    </source>
</evidence>
<proteinExistence type="predicted"/>
<accession>A0A6C0HRI7</accession>
<dbReference type="SUPFAM" id="SSF141571">
    <property type="entry name" value="Pentapeptide repeat-like"/>
    <property type="match status" value="1"/>
</dbReference>
<dbReference type="Gene3D" id="2.160.20.80">
    <property type="entry name" value="E3 ubiquitin-protein ligase SopA"/>
    <property type="match status" value="1"/>
</dbReference>
<dbReference type="AlphaFoldDB" id="A0A6C0HRI7"/>
<organism evidence="1">
    <name type="scientific">viral metagenome</name>
    <dbReference type="NCBI Taxonomy" id="1070528"/>
    <lineage>
        <taxon>unclassified sequences</taxon>
        <taxon>metagenomes</taxon>
        <taxon>organismal metagenomes</taxon>
    </lineage>
</organism>
<dbReference type="InterPro" id="IPR051082">
    <property type="entry name" value="Pentapeptide-BTB/POZ_domain"/>
</dbReference>
<dbReference type="Pfam" id="PF00805">
    <property type="entry name" value="Pentapeptide"/>
    <property type="match status" value="2"/>
</dbReference>
<sequence length="190" mass="21158">MRRIINAFCSYLSKRRLRRQIINKKVNIRLLLDSDLSYMNLSNIDMRGAKMTASNLKKTLFKRTALQGAVINSANLSGANLSDAKLIFVNFSGSDLRGANLRGANLYKTNFDGANLSYADLTGAKIDITTNFTNAIMINVIIDINRLNIAITSGAKIQHRNGYDHLLHSLSLKSYNKKKITPANFAPVTY</sequence>
<dbReference type="PANTHER" id="PTHR14136">
    <property type="entry name" value="BTB_POZ DOMAIN-CONTAINING PROTEIN KCTD9"/>
    <property type="match status" value="1"/>
</dbReference>